<dbReference type="GO" id="GO:0042597">
    <property type="term" value="C:periplasmic space"/>
    <property type="evidence" value="ECO:0007669"/>
    <property type="project" value="UniProtKB-SubCell"/>
</dbReference>
<organism evidence="3">
    <name type="scientific">Microvirga ossetica</name>
    <dbReference type="NCBI Taxonomy" id="1882682"/>
    <lineage>
        <taxon>Bacteria</taxon>
        <taxon>Pseudomonadati</taxon>
        <taxon>Pseudomonadota</taxon>
        <taxon>Alphaproteobacteria</taxon>
        <taxon>Hyphomicrobiales</taxon>
        <taxon>Methylobacteriaceae</taxon>
        <taxon>Microvirga</taxon>
    </lineage>
</organism>
<comment type="function">
    <text evidence="1">Involved in the assembly process of the P-ring formation. It may associate with FlgF on the rod constituting a structure essential for the P-ring assembly or may act as a modulator protein for the P-ring assembly.</text>
</comment>
<dbReference type="AlphaFoldDB" id="A0A1B2EHL5"/>
<dbReference type="PANTHER" id="PTHR36307">
    <property type="entry name" value="FLAGELLA BASAL BODY P-RING FORMATION PROTEIN FLGA"/>
    <property type="match status" value="1"/>
</dbReference>
<dbReference type="GO" id="GO:0044780">
    <property type="term" value="P:bacterial-type flagellum assembly"/>
    <property type="evidence" value="ECO:0007669"/>
    <property type="project" value="InterPro"/>
</dbReference>
<evidence type="ECO:0000313" key="3">
    <source>
        <dbReference type="EMBL" id="ANY79427.1"/>
    </source>
</evidence>
<dbReference type="RefSeq" id="WP_237049981.1">
    <property type="nucleotide sequence ID" value="NZ_CP016616.1"/>
</dbReference>
<proteinExistence type="inferred from homology"/>
<dbReference type="InterPro" id="IPR039246">
    <property type="entry name" value="Flagellar_FlgA"/>
</dbReference>
<keyword evidence="1" id="KW-0574">Periplasm</keyword>
<comment type="similarity">
    <text evidence="1">Belongs to the FlgA family.</text>
</comment>
<gene>
    <name evidence="3" type="ORF">BB934_15360</name>
</gene>
<feature type="domain" description="Flagella basal body P-ring formation protein FlgA SAF" evidence="2">
    <location>
        <begin position="36"/>
        <end position="152"/>
    </location>
</feature>
<dbReference type="KEGG" id="moc:BB934_15360"/>
<evidence type="ECO:0000259" key="2">
    <source>
        <dbReference type="Pfam" id="PF13144"/>
    </source>
</evidence>
<evidence type="ECO:0000256" key="1">
    <source>
        <dbReference type="RuleBase" id="RU362063"/>
    </source>
</evidence>
<feature type="chain" id="PRO_5008446264" description="Flagella basal body P-ring formation protein FlgA" evidence="1">
    <location>
        <begin position="26"/>
        <end position="155"/>
    </location>
</feature>
<reference evidence="3" key="1">
    <citation type="submission" date="2016-07" db="EMBL/GenBank/DDBJ databases">
        <title>Microvirga ossetica sp. nov. a new species of rhizobia isolated from root nodules of the legume species Vicia alpestris Steven originated from North Ossetia region in the Caucasus.</title>
        <authorList>
            <person name="Safronova V.I."/>
            <person name="Kuznetsova I.G."/>
            <person name="Sazanova A.L."/>
            <person name="Belimov A."/>
            <person name="Andronov E."/>
            <person name="Osledkin Y.S."/>
            <person name="Onishchuk O.P."/>
            <person name="Kurchak O.N."/>
            <person name="Shaposhnikov A.I."/>
            <person name="Willems A."/>
            <person name="Tikhonovich I.A."/>
        </authorList>
    </citation>
    <scope>NUCLEOTIDE SEQUENCE [LARGE SCALE GENOMIC DNA]</scope>
    <source>
        <strain evidence="3">V5/3M</strain>
    </source>
</reference>
<feature type="signal peptide" evidence="1">
    <location>
        <begin position="1"/>
        <end position="25"/>
    </location>
</feature>
<dbReference type="EMBL" id="CP016616">
    <property type="protein sequence ID" value="ANY79427.1"/>
    <property type="molecule type" value="Genomic_DNA"/>
</dbReference>
<keyword evidence="1" id="KW-0732">Signal</keyword>
<keyword evidence="3" id="KW-0966">Cell projection</keyword>
<dbReference type="CDD" id="cd11614">
    <property type="entry name" value="SAF_CpaB_FlgA_like"/>
    <property type="match status" value="1"/>
</dbReference>
<protein>
    <recommendedName>
        <fullName evidence="1">Flagella basal body P-ring formation protein FlgA</fullName>
    </recommendedName>
</protein>
<keyword evidence="1" id="KW-1005">Bacterial flagellum biogenesis</keyword>
<dbReference type="Gene3D" id="2.30.30.760">
    <property type="match status" value="1"/>
</dbReference>
<dbReference type="InterPro" id="IPR017585">
    <property type="entry name" value="SAF_FlgA"/>
</dbReference>
<name>A0A1B2EHL5_9HYPH</name>
<dbReference type="Pfam" id="PF13144">
    <property type="entry name" value="ChapFlgA"/>
    <property type="match status" value="1"/>
</dbReference>
<keyword evidence="3" id="KW-0282">Flagellum</keyword>
<sequence length="155" mass="16735">MMKPLSHIALTAFAFALATGQGALAEERILPVPSVTIYPGDTINESMLKDRTFPENYRYRTAVVESPRVLAGKMARRTLLPGEPIPMSAVDDPKLVTRGTQTQIVFEEGGLSIMGTGIPLQSGTLGETIQVKNVDSGRIITGRVQSDGRIRIGIQ</sequence>
<comment type="subcellular location">
    <subcellularLocation>
        <location evidence="1">Periplasm</location>
    </subcellularLocation>
</comment>
<dbReference type="PANTHER" id="PTHR36307:SF1">
    <property type="entry name" value="FLAGELLA BASAL BODY P-RING FORMATION PROTEIN FLGA"/>
    <property type="match status" value="1"/>
</dbReference>
<accession>A0A1B2EHL5</accession>
<keyword evidence="3" id="KW-0969">Cilium</keyword>
<dbReference type="NCBIfam" id="TIGR03170">
    <property type="entry name" value="flgA_cterm"/>
    <property type="match status" value="1"/>
</dbReference>